<dbReference type="Gramene" id="Solyc02g091027.1.1">
    <property type="protein sequence ID" value="Solyc02g091027.1.1"/>
    <property type="gene ID" value="Solyc02g091027.1"/>
</dbReference>
<name>A0A3Q7FC38_SOLLC</name>
<accession>A0A3Q7FC38</accession>
<dbReference type="EnsemblPlants" id="Solyc02g091027.1.1">
    <property type="protein sequence ID" value="Solyc02g091027.1.1"/>
    <property type="gene ID" value="Solyc02g091027.1"/>
</dbReference>
<organism evidence="1">
    <name type="scientific">Solanum lycopersicum</name>
    <name type="common">Tomato</name>
    <name type="synonym">Lycopersicon esculentum</name>
    <dbReference type="NCBI Taxonomy" id="4081"/>
    <lineage>
        <taxon>Eukaryota</taxon>
        <taxon>Viridiplantae</taxon>
        <taxon>Streptophyta</taxon>
        <taxon>Embryophyta</taxon>
        <taxon>Tracheophyta</taxon>
        <taxon>Spermatophyta</taxon>
        <taxon>Magnoliopsida</taxon>
        <taxon>eudicotyledons</taxon>
        <taxon>Gunneridae</taxon>
        <taxon>Pentapetalae</taxon>
        <taxon>asterids</taxon>
        <taxon>lamiids</taxon>
        <taxon>Solanales</taxon>
        <taxon>Solanaceae</taxon>
        <taxon>Solanoideae</taxon>
        <taxon>Solaneae</taxon>
        <taxon>Solanum</taxon>
        <taxon>Solanum subgen. Lycopersicon</taxon>
    </lineage>
</organism>
<reference evidence="1" key="1">
    <citation type="journal article" date="2012" name="Nature">
        <title>The tomato genome sequence provides insights into fleshy fruit evolution.</title>
        <authorList>
            <consortium name="Tomato Genome Consortium"/>
        </authorList>
    </citation>
    <scope>NUCLEOTIDE SEQUENCE [LARGE SCALE GENOMIC DNA]</scope>
    <source>
        <strain evidence="1">cv. Heinz 1706</strain>
    </source>
</reference>
<keyword evidence="2" id="KW-1185">Reference proteome</keyword>
<dbReference type="InParanoid" id="A0A3Q7FC38"/>
<evidence type="ECO:0000313" key="1">
    <source>
        <dbReference type="EnsemblPlants" id="Solyc02g091027.1.1"/>
    </source>
</evidence>
<proteinExistence type="predicted"/>
<dbReference type="AlphaFoldDB" id="A0A3Q7FC38"/>
<sequence>MCLLILLGTSYLTKENDVITLEDCTFLWLSLRKMLNNNLGSLYDCHSDFEITDHFITLESCTILQLVLLKMLKNKLILGLLSGNDEEEPWIDHIYKNFIWTMIDQLGCLAPIYSANNKTFSSRNPVNGKIKGRFFINDEHILELVLINMEVATTSKLMPSNSLGGGGKKEKGVTTWCSCYLKALLP</sequence>
<reference evidence="1" key="2">
    <citation type="submission" date="2019-01" db="UniProtKB">
        <authorList>
            <consortium name="EnsemblPlants"/>
        </authorList>
    </citation>
    <scope>IDENTIFICATION</scope>
    <source>
        <strain evidence="1">cv. Heinz 1706</strain>
    </source>
</reference>
<evidence type="ECO:0000313" key="2">
    <source>
        <dbReference type="Proteomes" id="UP000004994"/>
    </source>
</evidence>
<protein>
    <submittedName>
        <fullName evidence="1">Uncharacterized protein</fullName>
    </submittedName>
</protein>
<dbReference type="Proteomes" id="UP000004994">
    <property type="component" value="Chromosome 2"/>
</dbReference>